<proteinExistence type="predicted"/>
<gene>
    <name evidence="3" type="ORF">RJ641_009142</name>
</gene>
<feature type="region of interest" description="Disordered" evidence="1">
    <location>
        <begin position="192"/>
        <end position="219"/>
    </location>
</feature>
<organism evidence="3 4">
    <name type="scientific">Dillenia turbinata</name>
    <dbReference type="NCBI Taxonomy" id="194707"/>
    <lineage>
        <taxon>Eukaryota</taxon>
        <taxon>Viridiplantae</taxon>
        <taxon>Streptophyta</taxon>
        <taxon>Embryophyta</taxon>
        <taxon>Tracheophyta</taxon>
        <taxon>Spermatophyta</taxon>
        <taxon>Magnoliopsida</taxon>
        <taxon>eudicotyledons</taxon>
        <taxon>Gunneridae</taxon>
        <taxon>Pentapetalae</taxon>
        <taxon>Dilleniales</taxon>
        <taxon>Dilleniaceae</taxon>
        <taxon>Dillenia</taxon>
    </lineage>
</organism>
<sequence length="381" mass="42814">MNLGNSIDCKHPMNLSESHPANRNLFYYDSTDDDEEEAEYERSKAEIKHTRFLPFNNINPFSVSHSQDSTLKAYGSVGQFDSVGNRILVSVIDHKMKEHSEILRQRVDSLTTRLSQLERRMCNIETSMDDFKSSAAFHYGRTERNLKHLETMFNQVQDGVKCVKDKQEILETQLELARFQMLQTGMNLQNQTSAESLGNSSQPESLSEQEDSNHDLIALSPPCGQPCLPPVQTPQLEFPPPVVLHPWSPPSMLPLEPGHCMDSTDPWHSEQVSSMTTLNASKINDTYGGYSSCFGNSCEDQSRSMLDGSSHLRLPIVRLLPEALPTDSSDAQKSVAIDDIAEKVIAMGFRRDLVRSTVRKLLENGQKVELNLVLDTLMGNK</sequence>
<comment type="caution">
    <text evidence="3">The sequence shown here is derived from an EMBL/GenBank/DDBJ whole genome shotgun (WGS) entry which is preliminary data.</text>
</comment>
<evidence type="ECO:0000313" key="3">
    <source>
        <dbReference type="EMBL" id="KAK6924816.1"/>
    </source>
</evidence>
<keyword evidence="4" id="KW-1185">Reference proteome</keyword>
<dbReference type="PANTHER" id="PTHR31805">
    <property type="entry name" value="RECEPTOR-LIKE KINASE, PUTATIVE (DUF1421)-RELATED"/>
    <property type="match status" value="1"/>
</dbReference>
<reference evidence="3 4" key="1">
    <citation type="submission" date="2023-12" db="EMBL/GenBank/DDBJ databases">
        <title>A high-quality genome assembly for Dillenia turbinata (Dilleniales).</title>
        <authorList>
            <person name="Chanderbali A."/>
        </authorList>
    </citation>
    <scope>NUCLEOTIDE SEQUENCE [LARGE SCALE GENOMIC DNA]</scope>
    <source>
        <strain evidence="3">LSX21</strain>
        <tissue evidence="3">Leaf</tissue>
    </source>
</reference>
<dbReference type="PANTHER" id="PTHR31805:SF14">
    <property type="entry name" value="RECEPTOR-LIKE KINASE, PUTATIVE (DUF1421)-RELATED"/>
    <property type="match status" value="1"/>
</dbReference>
<dbReference type="InterPro" id="IPR010820">
    <property type="entry name" value="DUF1421"/>
</dbReference>
<accession>A0AAN8V7A0</accession>
<name>A0AAN8V7A0_9MAGN</name>
<evidence type="ECO:0000313" key="4">
    <source>
        <dbReference type="Proteomes" id="UP001370490"/>
    </source>
</evidence>
<protein>
    <submittedName>
        <fullName evidence="3">UBA-like domain DUF1421</fullName>
    </submittedName>
</protein>
<dbReference type="Pfam" id="PF07223">
    <property type="entry name" value="DUF1421"/>
    <property type="match status" value="1"/>
</dbReference>
<feature type="domain" description="DUF1421" evidence="2">
    <location>
        <begin position="337"/>
        <end position="379"/>
    </location>
</feature>
<evidence type="ECO:0000259" key="2">
    <source>
        <dbReference type="Pfam" id="PF07223"/>
    </source>
</evidence>
<dbReference type="AlphaFoldDB" id="A0AAN8V7A0"/>
<feature type="compositionally biased region" description="Polar residues" evidence="1">
    <location>
        <begin position="192"/>
        <end position="206"/>
    </location>
</feature>
<dbReference type="EMBL" id="JBAMMX010000016">
    <property type="protein sequence ID" value="KAK6924816.1"/>
    <property type="molecule type" value="Genomic_DNA"/>
</dbReference>
<evidence type="ECO:0000256" key="1">
    <source>
        <dbReference type="SAM" id="MobiDB-lite"/>
    </source>
</evidence>
<dbReference type="Proteomes" id="UP001370490">
    <property type="component" value="Unassembled WGS sequence"/>
</dbReference>